<accession>A0A0U0ZSQ9</accession>
<feature type="region of interest" description="Disordered" evidence="1">
    <location>
        <begin position="30"/>
        <end position="90"/>
    </location>
</feature>
<dbReference type="Proteomes" id="UP000045782">
    <property type="component" value="Unassembled WGS sequence"/>
</dbReference>
<reference evidence="2 3" key="1">
    <citation type="submission" date="2015-03" db="EMBL/GenBank/DDBJ databases">
        <authorList>
            <person name="Murphy D."/>
        </authorList>
    </citation>
    <scope>NUCLEOTIDE SEQUENCE [LARGE SCALE GENOMIC DNA]</scope>
    <source>
        <strain evidence="2 3">PAP088</strain>
    </source>
</reference>
<feature type="compositionally biased region" description="Acidic residues" evidence="1">
    <location>
        <begin position="166"/>
        <end position="184"/>
    </location>
</feature>
<proteinExistence type="predicted"/>
<name>A0A0U0ZSQ9_9MYCO</name>
<dbReference type="EMBL" id="CSWP01000009">
    <property type="protein sequence ID" value="CPV67096.1"/>
    <property type="molecule type" value="Genomic_DNA"/>
</dbReference>
<evidence type="ECO:0000313" key="2">
    <source>
        <dbReference type="EMBL" id="CPV67096.1"/>
    </source>
</evidence>
<feature type="region of interest" description="Disordered" evidence="1">
    <location>
        <begin position="120"/>
        <end position="205"/>
    </location>
</feature>
<feature type="compositionally biased region" description="Basic and acidic residues" evidence="1">
    <location>
        <begin position="48"/>
        <end position="67"/>
    </location>
</feature>
<feature type="compositionally biased region" description="Basic and acidic residues" evidence="1">
    <location>
        <begin position="185"/>
        <end position="196"/>
    </location>
</feature>
<sequence length="308" mass="34353">MPVAKMAAEPAKKKARGFAAAMEDLTTRMSEKLSSKWKTKPKRSQQAEAKRRAAREMSRRLKQRADKTYAPSTLARKAAQDVTPTGADPEWMNRWAAIDRAGGIDAMAQMYKVTPYQVTAWRDQPPGSNKRLLKPKEPPPPGDQIALPPEKPPPLPPPPVEHGEEPLDETTDELGEEEDEDEGKAEDIEPPEKLPPPDDQDAFDFSAEGMEGDTLIGVDVTGILVMPPDSSEEDKRIPTSLEKEFEWLRLDHDTAQEIIDAHLSDDTDRLCDLLSKPLTELVSSWDHIPEDSIFIVTEVNDFTLGEDL</sequence>
<gene>
    <name evidence="2" type="ORF">ERS075579_04149</name>
</gene>
<feature type="compositionally biased region" description="Pro residues" evidence="1">
    <location>
        <begin position="149"/>
        <end position="160"/>
    </location>
</feature>
<protein>
    <submittedName>
        <fullName evidence="2">Uncharacterized protein</fullName>
    </submittedName>
</protein>
<dbReference type="AlphaFoldDB" id="A0A0U0ZSQ9"/>
<organism evidence="2 3">
    <name type="scientific">Mycobacteroides abscessus</name>
    <dbReference type="NCBI Taxonomy" id="36809"/>
    <lineage>
        <taxon>Bacteria</taxon>
        <taxon>Bacillati</taxon>
        <taxon>Actinomycetota</taxon>
        <taxon>Actinomycetes</taxon>
        <taxon>Mycobacteriales</taxon>
        <taxon>Mycobacteriaceae</taxon>
        <taxon>Mycobacteroides</taxon>
    </lineage>
</organism>
<evidence type="ECO:0000256" key="1">
    <source>
        <dbReference type="SAM" id="MobiDB-lite"/>
    </source>
</evidence>
<evidence type="ECO:0000313" key="3">
    <source>
        <dbReference type="Proteomes" id="UP000045782"/>
    </source>
</evidence>